<evidence type="ECO:0000256" key="1">
    <source>
        <dbReference type="SAM" id="Phobius"/>
    </source>
</evidence>
<accession>A0A7X1NVI2</accession>
<proteinExistence type="predicted"/>
<evidence type="ECO:0000313" key="2">
    <source>
        <dbReference type="EMBL" id="MPY66578.1"/>
    </source>
</evidence>
<feature type="transmembrane region" description="Helical" evidence="1">
    <location>
        <begin position="457"/>
        <end position="474"/>
    </location>
</feature>
<feature type="transmembrane region" description="Helical" evidence="1">
    <location>
        <begin position="282"/>
        <end position="305"/>
    </location>
</feature>
<gene>
    <name evidence="2" type="ORF">F8S09_07695</name>
</gene>
<keyword evidence="3" id="KW-1185">Reference proteome</keyword>
<organism evidence="2 3">
    <name type="scientific">Deinococcus terrestris</name>
    <dbReference type="NCBI Taxonomy" id="2651870"/>
    <lineage>
        <taxon>Bacteria</taxon>
        <taxon>Thermotogati</taxon>
        <taxon>Deinococcota</taxon>
        <taxon>Deinococci</taxon>
        <taxon>Deinococcales</taxon>
        <taxon>Deinococcaceae</taxon>
        <taxon>Deinococcus</taxon>
    </lineage>
</organism>
<comment type="caution">
    <text evidence="2">The sequence shown here is derived from an EMBL/GenBank/DDBJ whole genome shotgun (WGS) entry which is preliminary data.</text>
</comment>
<feature type="transmembrane region" description="Helical" evidence="1">
    <location>
        <begin position="416"/>
        <end position="437"/>
    </location>
</feature>
<dbReference type="Proteomes" id="UP000484842">
    <property type="component" value="Unassembled WGS sequence"/>
</dbReference>
<dbReference type="RefSeq" id="WP_152870762.1">
    <property type="nucleotide sequence ID" value="NZ_WBSL01000002.1"/>
</dbReference>
<feature type="transmembrane region" description="Helical" evidence="1">
    <location>
        <begin position="535"/>
        <end position="552"/>
    </location>
</feature>
<keyword evidence="1" id="KW-1133">Transmembrane helix</keyword>
<feature type="transmembrane region" description="Helical" evidence="1">
    <location>
        <begin position="184"/>
        <end position="211"/>
    </location>
</feature>
<feature type="transmembrane region" description="Helical" evidence="1">
    <location>
        <begin position="63"/>
        <end position="88"/>
    </location>
</feature>
<feature type="transmembrane region" description="Helical" evidence="1">
    <location>
        <begin position="231"/>
        <end position="261"/>
    </location>
</feature>
<evidence type="ECO:0000313" key="3">
    <source>
        <dbReference type="Proteomes" id="UP000484842"/>
    </source>
</evidence>
<dbReference type="AlphaFoldDB" id="A0A7X1NVI2"/>
<feature type="transmembrane region" description="Helical" evidence="1">
    <location>
        <begin position="512"/>
        <end position="529"/>
    </location>
</feature>
<sequence>MSSPNAPSGAFRRWFLETDTPEPEGFYEGEQEVQHEHRTQPWWKVMCLTGVDYFSTLGYQPGIAALAAGALAPVATLVLVLVTLLGALPMYRRVAGESPHGDGSLSMLERLLAYWPGKLLVLSLLGFVATGFIITITLSAADATAHLLETPLLRDVLEGQRVVVTLGLLALLGAVFLKGFKEAIGLAVGIVAAYLGLSLVVVGHGLTEVLARPELLSGWWEALSGTYLSPLALAGAALLVFPALALGLSGFETGVVVMPLVRGEAGDRPEKPRGRIRNTRKLLTTAALIMSVMLLGSSLVTTLLIPRHEFWAATTVTKTVSAADLRSGRAVANVPLDHPTRPREVHALTLPAGRTGTYTVDADTVGGRVPFTVTVTPQGGAASVTVQTPPGKANGRALAYLAHERLGDGFGSLYDLATILILWFAGASAMAGLLNIVPRYLPRYGMAPDWTRATRPLVVLFVGVSAVVTALFRADVDAQAGAYATGVLALMTSAAIAVFLTERGRGHRGAALAFGLISLLFIYTSVVTVRERPEGLWIALLFVLAIVLVSAASRVQRSTELRVQSVVLDGEAQQMVRDVVARGLPLRFIANRLNEGDAEEYRLKALEVRLDNHLSPGDAALFLEVAVTDASEFSAVVPVCGVRVGPHRILRARGSSVPNTLAAVLLWMRDHTGTPPHVYFEWSEKGPAQNALRFLLAGEGDIPPLTHEVLRVAEPDMTRRPVVHVGG</sequence>
<dbReference type="EMBL" id="WBSL01000002">
    <property type="protein sequence ID" value="MPY66578.1"/>
    <property type="molecule type" value="Genomic_DNA"/>
</dbReference>
<dbReference type="Gene3D" id="1.20.1740.10">
    <property type="entry name" value="Amino acid/polyamine transporter I"/>
    <property type="match status" value="1"/>
</dbReference>
<feature type="transmembrane region" description="Helical" evidence="1">
    <location>
        <begin position="161"/>
        <end position="177"/>
    </location>
</feature>
<keyword evidence="1" id="KW-0472">Membrane</keyword>
<name>A0A7X1NVI2_9DEIO</name>
<feature type="transmembrane region" description="Helical" evidence="1">
    <location>
        <begin position="119"/>
        <end position="141"/>
    </location>
</feature>
<protein>
    <submittedName>
        <fullName evidence="2">APC family permease</fullName>
    </submittedName>
</protein>
<feature type="transmembrane region" description="Helical" evidence="1">
    <location>
        <begin position="480"/>
        <end position="500"/>
    </location>
</feature>
<reference evidence="2 3" key="1">
    <citation type="submission" date="2019-10" db="EMBL/GenBank/DDBJ databases">
        <title>Deinococcus sp. isolated from soil.</title>
        <authorList>
            <person name="Li Y."/>
            <person name="Wang J."/>
        </authorList>
    </citation>
    <scope>NUCLEOTIDE SEQUENCE [LARGE SCALE GENOMIC DNA]</scope>
    <source>
        <strain evidence="2 3">SDU3-2</strain>
    </source>
</reference>
<keyword evidence="1" id="KW-0812">Transmembrane</keyword>